<keyword evidence="1 4" id="KW-0808">Transferase</keyword>
<dbReference type="RefSeq" id="WP_142940842.1">
    <property type="nucleotide sequence ID" value="NZ_VIKR01000001.1"/>
</dbReference>
<dbReference type="PROSITE" id="PS51186">
    <property type="entry name" value="GNAT"/>
    <property type="match status" value="1"/>
</dbReference>
<dbReference type="OrthoDB" id="7356080at2"/>
<dbReference type="PANTHER" id="PTHR43877:SF1">
    <property type="entry name" value="ACETYLTRANSFERASE"/>
    <property type="match status" value="1"/>
</dbReference>
<dbReference type="InterPro" id="IPR016181">
    <property type="entry name" value="Acyl_CoA_acyltransferase"/>
</dbReference>
<dbReference type="Proteomes" id="UP000317839">
    <property type="component" value="Unassembled WGS sequence"/>
</dbReference>
<reference evidence="4 5" key="1">
    <citation type="submission" date="2019-06" db="EMBL/GenBank/DDBJ databases">
        <title>Draft genome of Aliikangiella marina GYP-15.</title>
        <authorList>
            <person name="Wang G."/>
        </authorList>
    </citation>
    <scope>NUCLEOTIDE SEQUENCE [LARGE SCALE GENOMIC DNA]</scope>
    <source>
        <strain evidence="4 5">GYP-15</strain>
    </source>
</reference>
<dbReference type="InterPro" id="IPR000182">
    <property type="entry name" value="GNAT_dom"/>
</dbReference>
<dbReference type="EMBL" id="VIKR01000001">
    <property type="protein sequence ID" value="TQV77269.1"/>
    <property type="molecule type" value="Genomic_DNA"/>
</dbReference>
<keyword evidence="2" id="KW-0012">Acyltransferase</keyword>
<gene>
    <name evidence="4" type="ORF">FLL45_04810</name>
</gene>
<evidence type="ECO:0000256" key="2">
    <source>
        <dbReference type="ARBA" id="ARBA00023315"/>
    </source>
</evidence>
<organism evidence="4 5">
    <name type="scientific">Aliikangiella marina</name>
    <dbReference type="NCBI Taxonomy" id="1712262"/>
    <lineage>
        <taxon>Bacteria</taxon>
        <taxon>Pseudomonadati</taxon>
        <taxon>Pseudomonadota</taxon>
        <taxon>Gammaproteobacteria</taxon>
        <taxon>Oceanospirillales</taxon>
        <taxon>Pleioneaceae</taxon>
        <taxon>Aliikangiella</taxon>
    </lineage>
</organism>
<evidence type="ECO:0000256" key="1">
    <source>
        <dbReference type="ARBA" id="ARBA00022679"/>
    </source>
</evidence>
<feature type="domain" description="N-acetyltransferase" evidence="3">
    <location>
        <begin position="7"/>
        <end position="184"/>
    </location>
</feature>
<keyword evidence="5" id="KW-1185">Reference proteome</keyword>
<dbReference type="SUPFAM" id="SSF55729">
    <property type="entry name" value="Acyl-CoA N-acyltransferases (Nat)"/>
    <property type="match status" value="1"/>
</dbReference>
<comment type="caution">
    <text evidence="4">The sequence shown here is derived from an EMBL/GenBank/DDBJ whole genome shotgun (WGS) entry which is preliminary data.</text>
</comment>
<protein>
    <submittedName>
        <fullName evidence="4">GNAT family N-acetyltransferase</fullName>
    </submittedName>
</protein>
<sequence length="184" mass="20283">MGKNIQLTHRTATQEDVPALIALMQASIEVNMKPFLSESEIEAAKETMGVDKTLLQDKTYFVIETRVDGQTVIIGCGGWGKRRTLYGGDHTKGRDDSLSDPITEPARIRAMYTHPDWTRCGVGAYLINLGESEARKAGFKSIELGSTLAGEPLYLKCGFEEVSREVQIGENGSDNTIIKMRKSL</sequence>
<accession>A0A545TJ60</accession>
<dbReference type="Gene3D" id="3.40.630.30">
    <property type="match status" value="1"/>
</dbReference>
<dbReference type="AlphaFoldDB" id="A0A545TJ60"/>
<dbReference type="PANTHER" id="PTHR43877">
    <property type="entry name" value="AMINOALKYLPHOSPHONATE N-ACETYLTRANSFERASE-RELATED-RELATED"/>
    <property type="match status" value="1"/>
</dbReference>
<evidence type="ECO:0000313" key="4">
    <source>
        <dbReference type="EMBL" id="TQV77269.1"/>
    </source>
</evidence>
<evidence type="ECO:0000259" key="3">
    <source>
        <dbReference type="PROSITE" id="PS51186"/>
    </source>
</evidence>
<dbReference type="CDD" id="cd04301">
    <property type="entry name" value="NAT_SF"/>
    <property type="match status" value="1"/>
</dbReference>
<name>A0A545TJ60_9GAMM</name>
<dbReference type="GO" id="GO:0016747">
    <property type="term" value="F:acyltransferase activity, transferring groups other than amino-acyl groups"/>
    <property type="evidence" value="ECO:0007669"/>
    <property type="project" value="InterPro"/>
</dbReference>
<dbReference type="Pfam" id="PF13508">
    <property type="entry name" value="Acetyltransf_7"/>
    <property type="match status" value="1"/>
</dbReference>
<evidence type="ECO:0000313" key="5">
    <source>
        <dbReference type="Proteomes" id="UP000317839"/>
    </source>
</evidence>
<dbReference type="InterPro" id="IPR050832">
    <property type="entry name" value="Bact_Acetyltransf"/>
</dbReference>
<proteinExistence type="predicted"/>